<reference evidence="1" key="2">
    <citation type="submission" date="2020-11" db="EMBL/GenBank/DDBJ databases">
        <authorList>
            <person name="McCartney M.A."/>
            <person name="Auch B."/>
            <person name="Kono T."/>
            <person name="Mallez S."/>
            <person name="Becker A."/>
            <person name="Gohl D.M."/>
            <person name="Silverstein K.A.T."/>
            <person name="Koren S."/>
            <person name="Bechman K.B."/>
            <person name="Herman A."/>
            <person name="Abrahante J.E."/>
            <person name="Garbe J."/>
        </authorList>
    </citation>
    <scope>NUCLEOTIDE SEQUENCE</scope>
    <source>
        <strain evidence="1">Duluth1</strain>
        <tissue evidence="1">Whole animal</tissue>
    </source>
</reference>
<evidence type="ECO:0000313" key="2">
    <source>
        <dbReference type="Proteomes" id="UP000828390"/>
    </source>
</evidence>
<accession>A0A9D4CEJ6</accession>
<evidence type="ECO:0000313" key="1">
    <source>
        <dbReference type="EMBL" id="KAH3723422.1"/>
    </source>
</evidence>
<gene>
    <name evidence="1" type="ORF">DPMN_049210</name>
</gene>
<reference evidence="1" key="1">
    <citation type="journal article" date="2019" name="bioRxiv">
        <title>The Genome of the Zebra Mussel, Dreissena polymorpha: A Resource for Invasive Species Research.</title>
        <authorList>
            <person name="McCartney M.A."/>
            <person name="Auch B."/>
            <person name="Kono T."/>
            <person name="Mallez S."/>
            <person name="Zhang Y."/>
            <person name="Obille A."/>
            <person name="Becker A."/>
            <person name="Abrahante J.E."/>
            <person name="Garbe J."/>
            <person name="Badalamenti J.P."/>
            <person name="Herman A."/>
            <person name="Mangelson H."/>
            <person name="Liachko I."/>
            <person name="Sullivan S."/>
            <person name="Sone E.D."/>
            <person name="Koren S."/>
            <person name="Silverstein K.A.T."/>
            <person name="Beckman K.B."/>
            <person name="Gohl D.M."/>
        </authorList>
    </citation>
    <scope>NUCLEOTIDE SEQUENCE</scope>
    <source>
        <strain evidence="1">Duluth1</strain>
        <tissue evidence="1">Whole animal</tissue>
    </source>
</reference>
<proteinExistence type="predicted"/>
<keyword evidence="2" id="KW-1185">Reference proteome</keyword>
<dbReference type="Proteomes" id="UP000828390">
    <property type="component" value="Unassembled WGS sequence"/>
</dbReference>
<organism evidence="1 2">
    <name type="scientific">Dreissena polymorpha</name>
    <name type="common">Zebra mussel</name>
    <name type="synonym">Mytilus polymorpha</name>
    <dbReference type="NCBI Taxonomy" id="45954"/>
    <lineage>
        <taxon>Eukaryota</taxon>
        <taxon>Metazoa</taxon>
        <taxon>Spiralia</taxon>
        <taxon>Lophotrochozoa</taxon>
        <taxon>Mollusca</taxon>
        <taxon>Bivalvia</taxon>
        <taxon>Autobranchia</taxon>
        <taxon>Heteroconchia</taxon>
        <taxon>Euheterodonta</taxon>
        <taxon>Imparidentia</taxon>
        <taxon>Neoheterodontei</taxon>
        <taxon>Myida</taxon>
        <taxon>Dreissenoidea</taxon>
        <taxon>Dreissenidae</taxon>
        <taxon>Dreissena</taxon>
    </lineage>
</organism>
<name>A0A9D4CEJ6_DREPO</name>
<dbReference type="AlphaFoldDB" id="A0A9D4CEJ6"/>
<protein>
    <submittedName>
        <fullName evidence="1">Uncharacterized protein</fullName>
    </submittedName>
</protein>
<sequence>MIIDAQCMDKCCDYTGTVVDGREFLLTGPLTTDLPQGGNVGQGVMVIGPGDLELSMAASQELNDALSSI</sequence>
<dbReference type="EMBL" id="JAIWYP010000012">
    <property type="protein sequence ID" value="KAH3723422.1"/>
    <property type="molecule type" value="Genomic_DNA"/>
</dbReference>
<comment type="caution">
    <text evidence="1">The sequence shown here is derived from an EMBL/GenBank/DDBJ whole genome shotgun (WGS) entry which is preliminary data.</text>
</comment>